<keyword evidence="8" id="KW-1185">Reference proteome</keyword>
<dbReference type="PROSITE" id="PS00086">
    <property type="entry name" value="CYTOCHROME_P450"/>
    <property type="match status" value="1"/>
</dbReference>
<dbReference type="EMBL" id="JAEPRC010000012">
    <property type="protein sequence ID" value="KAG2215180.1"/>
    <property type="molecule type" value="Genomic_DNA"/>
</dbReference>
<sequence>MSFIAENLKYLDQQFTDVCLPRLKSNKKTVISISAAVTVSLLANYVYRLLTVPPKQFSGLPCITYVDILKSIFRGDRIYDQKKCLVLPLLDKANGEPTHVGWQIRSTNPVINKFILNDSELFPKAENMFGRKGSLIYRFLGGKHVGSLEGSEWRRHRKIINPAFHTALPINTFGQLSQKLFKMMETLGLKNLCVTDLCGRMTLDAIGVAGFGFDFECVSVVDNKWLKGYDNIRDNFADLFFILFQIFDDELKWMFPHRVSAHKDLDRLLANIDNVITEKKAEMAINGPNSSKVPAAEKDILTLMLEAELQGEGKLSDLELRRNITGFFVAGMFQENCHDTTAVSLSFAITQMGRNKEIQKKAREEVLSILGDKPEDVLPTKEDLKEMKYLDAVIKETLRLNSPLINTLTRVASRDVEIEGLKITKGTCVDVDITSTHMNWEDGQEFKPERFLGVTDPTSNKDGINFVTFGGGSHTCPGMNFSYTEQRVFLSMLLRKFEWELVEGSIHKDGCVAEGFGSVKPVDSRINLTKRY</sequence>
<keyword evidence="6" id="KW-0560">Oxidoreductase</keyword>
<gene>
    <name evidence="7" type="ORF">INT46_001456</name>
</gene>
<name>A0A8H7VCB6_9FUNG</name>
<dbReference type="PRINTS" id="PR00385">
    <property type="entry name" value="P450"/>
</dbReference>
<accession>A0A8H7VCB6</accession>
<evidence type="ECO:0000256" key="6">
    <source>
        <dbReference type="RuleBase" id="RU000461"/>
    </source>
</evidence>
<dbReference type="GO" id="GO:0005506">
    <property type="term" value="F:iron ion binding"/>
    <property type="evidence" value="ECO:0007669"/>
    <property type="project" value="InterPro"/>
</dbReference>
<dbReference type="InterPro" id="IPR036396">
    <property type="entry name" value="Cyt_P450_sf"/>
</dbReference>
<comment type="cofactor">
    <cofactor evidence="1 5">
        <name>heme</name>
        <dbReference type="ChEBI" id="CHEBI:30413"/>
    </cofactor>
</comment>
<keyword evidence="4 5" id="KW-0408">Iron</keyword>
<dbReference type="PANTHER" id="PTHR24305">
    <property type="entry name" value="CYTOCHROME P450"/>
    <property type="match status" value="1"/>
</dbReference>
<dbReference type="InterPro" id="IPR017972">
    <property type="entry name" value="Cyt_P450_CS"/>
</dbReference>
<evidence type="ECO:0000313" key="7">
    <source>
        <dbReference type="EMBL" id="KAG2215180.1"/>
    </source>
</evidence>
<organism evidence="7 8">
    <name type="scientific">Mucor plumbeus</name>
    <dbReference type="NCBI Taxonomy" id="97098"/>
    <lineage>
        <taxon>Eukaryota</taxon>
        <taxon>Fungi</taxon>
        <taxon>Fungi incertae sedis</taxon>
        <taxon>Mucoromycota</taxon>
        <taxon>Mucoromycotina</taxon>
        <taxon>Mucoromycetes</taxon>
        <taxon>Mucorales</taxon>
        <taxon>Mucorineae</taxon>
        <taxon>Mucoraceae</taxon>
        <taxon>Mucor</taxon>
    </lineage>
</organism>
<dbReference type="GO" id="GO:0020037">
    <property type="term" value="F:heme binding"/>
    <property type="evidence" value="ECO:0007669"/>
    <property type="project" value="InterPro"/>
</dbReference>
<evidence type="ECO:0000313" key="8">
    <source>
        <dbReference type="Proteomes" id="UP000650833"/>
    </source>
</evidence>
<evidence type="ECO:0000256" key="2">
    <source>
        <dbReference type="ARBA" id="ARBA00010617"/>
    </source>
</evidence>
<reference evidence="7" key="1">
    <citation type="submission" date="2020-12" db="EMBL/GenBank/DDBJ databases">
        <title>Metabolic potential, ecology and presence of endohyphal bacteria is reflected in genomic diversity of Mucoromycotina.</title>
        <authorList>
            <person name="Muszewska A."/>
            <person name="Okrasinska A."/>
            <person name="Steczkiewicz K."/>
            <person name="Drgas O."/>
            <person name="Orlowska M."/>
            <person name="Perlinska-Lenart U."/>
            <person name="Aleksandrzak-Piekarczyk T."/>
            <person name="Szatraj K."/>
            <person name="Zielenkiewicz U."/>
            <person name="Pilsyk S."/>
            <person name="Malc E."/>
            <person name="Mieczkowski P."/>
            <person name="Kruszewska J.S."/>
            <person name="Biernat P."/>
            <person name="Pawlowska J."/>
        </authorList>
    </citation>
    <scope>NUCLEOTIDE SEQUENCE</scope>
    <source>
        <strain evidence="7">CBS 226.32</strain>
    </source>
</reference>
<evidence type="ECO:0008006" key="9">
    <source>
        <dbReference type="Google" id="ProtNLM"/>
    </source>
</evidence>
<dbReference type="Pfam" id="PF00067">
    <property type="entry name" value="p450"/>
    <property type="match status" value="1"/>
</dbReference>
<keyword evidence="6" id="KW-0503">Monooxygenase</keyword>
<protein>
    <recommendedName>
        <fullName evidence="9">Cytochrome P450</fullName>
    </recommendedName>
</protein>
<evidence type="ECO:0000256" key="3">
    <source>
        <dbReference type="ARBA" id="ARBA00022723"/>
    </source>
</evidence>
<dbReference type="GO" id="GO:0004497">
    <property type="term" value="F:monooxygenase activity"/>
    <property type="evidence" value="ECO:0007669"/>
    <property type="project" value="UniProtKB-KW"/>
</dbReference>
<evidence type="ECO:0000256" key="1">
    <source>
        <dbReference type="ARBA" id="ARBA00001971"/>
    </source>
</evidence>
<dbReference type="InterPro" id="IPR050121">
    <property type="entry name" value="Cytochrome_P450_monoxygenase"/>
</dbReference>
<keyword evidence="5 6" id="KW-0349">Heme</keyword>
<dbReference type="OrthoDB" id="1470350at2759"/>
<feature type="binding site" description="axial binding residue" evidence="5">
    <location>
        <position position="476"/>
    </location>
    <ligand>
        <name>heme</name>
        <dbReference type="ChEBI" id="CHEBI:30413"/>
    </ligand>
    <ligandPart>
        <name>Fe</name>
        <dbReference type="ChEBI" id="CHEBI:18248"/>
    </ligandPart>
</feature>
<dbReference type="SUPFAM" id="SSF48264">
    <property type="entry name" value="Cytochrome P450"/>
    <property type="match status" value="1"/>
</dbReference>
<evidence type="ECO:0000256" key="5">
    <source>
        <dbReference type="PIRSR" id="PIRSR602401-1"/>
    </source>
</evidence>
<dbReference type="Proteomes" id="UP000650833">
    <property type="component" value="Unassembled WGS sequence"/>
</dbReference>
<comment type="similarity">
    <text evidence="2 6">Belongs to the cytochrome P450 family.</text>
</comment>
<dbReference type="PRINTS" id="PR00463">
    <property type="entry name" value="EP450I"/>
</dbReference>
<evidence type="ECO:0000256" key="4">
    <source>
        <dbReference type="ARBA" id="ARBA00023004"/>
    </source>
</evidence>
<dbReference type="GO" id="GO:0016705">
    <property type="term" value="F:oxidoreductase activity, acting on paired donors, with incorporation or reduction of molecular oxygen"/>
    <property type="evidence" value="ECO:0007669"/>
    <property type="project" value="InterPro"/>
</dbReference>
<dbReference type="PANTHER" id="PTHR24305:SF166">
    <property type="entry name" value="CYTOCHROME P450 12A4, MITOCHONDRIAL-RELATED"/>
    <property type="match status" value="1"/>
</dbReference>
<dbReference type="Gene3D" id="1.10.630.10">
    <property type="entry name" value="Cytochrome P450"/>
    <property type="match status" value="1"/>
</dbReference>
<dbReference type="AlphaFoldDB" id="A0A8H7VCB6"/>
<proteinExistence type="inferred from homology"/>
<keyword evidence="3 5" id="KW-0479">Metal-binding</keyword>
<dbReference type="InterPro" id="IPR001128">
    <property type="entry name" value="Cyt_P450"/>
</dbReference>
<dbReference type="InterPro" id="IPR002401">
    <property type="entry name" value="Cyt_P450_E_grp-I"/>
</dbReference>
<comment type="caution">
    <text evidence="7">The sequence shown here is derived from an EMBL/GenBank/DDBJ whole genome shotgun (WGS) entry which is preliminary data.</text>
</comment>